<keyword evidence="3" id="KW-1185">Reference proteome</keyword>
<organism evidence="2 3">
    <name type="scientific">Mytilus coruscus</name>
    <name type="common">Sea mussel</name>
    <dbReference type="NCBI Taxonomy" id="42192"/>
    <lineage>
        <taxon>Eukaryota</taxon>
        <taxon>Metazoa</taxon>
        <taxon>Spiralia</taxon>
        <taxon>Lophotrochozoa</taxon>
        <taxon>Mollusca</taxon>
        <taxon>Bivalvia</taxon>
        <taxon>Autobranchia</taxon>
        <taxon>Pteriomorphia</taxon>
        <taxon>Mytilida</taxon>
        <taxon>Mytiloidea</taxon>
        <taxon>Mytilidae</taxon>
        <taxon>Mytilinae</taxon>
        <taxon>Mytilus</taxon>
    </lineage>
</organism>
<name>A0A6J8AI10_MYTCO</name>
<evidence type="ECO:0000313" key="2">
    <source>
        <dbReference type="EMBL" id="CAC5368494.1"/>
    </source>
</evidence>
<accession>A0A6J8AI10</accession>
<dbReference type="AlphaFoldDB" id="A0A6J8AI10"/>
<dbReference type="InterPro" id="IPR013083">
    <property type="entry name" value="Znf_RING/FYVE/PHD"/>
</dbReference>
<dbReference type="Proteomes" id="UP000507470">
    <property type="component" value="Unassembled WGS sequence"/>
</dbReference>
<dbReference type="InterPro" id="IPR000477">
    <property type="entry name" value="RT_dom"/>
</dbReference>
<feature type="domain" description="Reverse transcriptase" evidence="1">
    <location>
        <begin position="716"/>
        <end position="903"/>
    </location>
</feature>
<sequence length="1188" mass="136506">MTLEILCNILKVNLKTLDVINQNISTQLNNQNIKENTVSRTSTSDQLAIKNNDSQEQQTVTTMSKSRQLLEYKDNNTNFIIDTNTTLNTNSNNSCIFPICEFDVTVEGIACDSCDHWFHFNCANILPSAVDNIYKETGFHCAQFNEQLLFDNIDIHETTPKHIHVDKNTPNCPTQEHDRDLENLRQSNIRVSQNPDTEILIQNISSEPDTIPTISQDNNTTGITSKPANIVTPNTNAQNRKNIRKNQSKIEERNISNSQRARILSLENEILQLKRVIETIQSTSTGTNDNIEAQNTIHGNNSITNNCQNNIPNQQYSSCNTCHHHSCNDRQQSSNHQQELMEQRLRSLENDISLSTALNLHISLQSRIVNQQPTHIPYAQPPQFQGHYVYPTQMGYNTHHSNNLYGGQMYQQGVSQFGYHTYNNPYHLNQGEMSHFGTLPNHNINLLRHHTVRQVPTYHQRVSLNQTITNELLKATKVAVPAKPIKLQGQKWKATPTVRKHLKSCKLLYSQWKNQGRPQNHPSHTELKTAKKLLRNSQRIEQAVARKQLYQQIMEKPTTKLFYRLINRNRNSRTSTTTCIEIDGEKEYCHSNQRKIFANYYEDLSMPKNLEYDNSYLDLCQTRQNLIEKFYKENPVTSDPYTETEIQKPIETLNVGKSPDEHGLTAEHLKNANSVLTPVLTTLFNKIKETNSIPRAFKTGILTPVIKSGKNPLDVKSYRGITVTPIIGKVHELCILKKLQLHPGPDLQFGITEGLCPLMASLLITEAKCDKLKNIILMDKLLDQNIPPDLLQLIKGLYTDLESKVKWMGNISDSFNIKQGVRQRGILSTHLYKLYVQDLLEELKNNSIGFHLGNIYIGAPTCADDIALLSSDTSEMQLMLDIIGRYADQHQYNIHPIKTKIVQCNTKEKDNSWVLKGKTIEPTDATTHLGAIPVEGELHKRQLSMLYSLLSATNQTIQDLVQRQSSINFDNPKSFFFCAMKTLQLYNLPNIWELQSSLHTKYKWKTLVNFKMSNYWNNVLQIDTVQKTSLKYLAINQIKNGKPHISYTTLQPTILDVRKGIIKSRMMTRTYTLQADRHKFSRYEIAPTCQMCNQEPEDLIHMLTTCSALSKTRKETFNPIKTYVTKFIGEMKWKETFIDRHKITVLIIDCTNFTYIFSESKLKIVELEMLTRDMCYKMHNSRLKLISV</sequence>
<dbReference type="EMBL" id="CACVKT020001487">
    <property type="protein sequence ID" value="CAC5368494.1"/>
    <property type="molecule type" value="Genomic_DNA"/>
</dbReference>
<reference evidence="2 3" key="1">
    <citation type="submission" date="2020-06" db="EMBL/GenBank/DDBJ databases">
        <authorList>
            <person name="Li R."/>
            <person name="Bekaert M."/>
        </authorList>
    </citation>
    <scope>NUCLEOTIDE SEQUENCE [LARGE SCALE GENOMIC DNA]</scope>
    <source>
        <strain evidence="3">wild</strain>
    </source>
</reference>
<gene>
    <name evidence="2" type="ORF">MCOR_8026</name>
</gene>
<protein>
    <recommendedName>
        <fullName evidence="1">Reverse transcriptase domain-containing protein</fullName>
    </recommendedName>
</protein>
<dbReference type="Pfam" id="PF00078">
    <property type="entry name" value="RVT_1"/>
    <property type="match status" value="1"/>
</dbReference>
<dbReference type="Gene3D" id="3.30.40.10">
    <property type="entry name" value="Zinc/RING finger domain, C3HC4 (zinc finger)"/>
    <property type="match status" value="1"/>
</dbReference>
<dbReference type="PANTHER" id="PTHR19446">
    <property type="entry name" value="REVERSE TRANSCRIPTASES"/>
    <property type="match status" value="1"/>
</dbReference>
<evidence type="ECO:0000259" key="1">
    <source>
        <dbReference type="Pfam" id="PF00078"/>
    </source>
</evidence>
<evidence type="ECO:0000313" key="3">
    <source>
        <dbReference type="Proteomes" id="UP000507470"/>
    </source>
</evidence>
<dbReference type="SUPFAM" id="SSF57903">
    <property type="entry name" value="FYVE/PHD zinc finger"/>
    <property type="match status" value="1"/>
</dbReference>
<dbReference type="OrthoDB" id="6255742at2759"/>
<proteinExistence type="predicted"/>
<dbReference type="InterPro" id="IPR011011">
    <property type="entry name" value="Znf_FYVE_PHD"/>
</dbReference>